<accession>A0A397T0U9</accession>
<name>A0A397T0U9_9GLOM</name>
<dbReference type="Proteomes" id="UP000265703">
    <property type="component" value="Unassembled WGS sequence"/>
</dbReference>
<evidence type="ECO:0000313" key="2">
    <source>
        <dbReference type="Proteomes" id="UP000265703"/>
    </source>
</evidence>
<keyword evidence="2" id="KW-1185">Reference proteome</keyword>
<dbReference type="EMBL" id="QKYT01000252">
    <property type="protein sequence ID" value="RIA88674.1"/>
    <property type="molecule type" value="Genomic_DNA"/>
</dbReference>
<gene>
    <name evidence="1" type="ORF">C1645_825961</name>
</gene>
<protein>
    <submittedName>
        <fullName evidence="1">Uncharacterized protein</fullName>
    </submittedName>
</protein>
<proteinExistence type="predicted"/>
<dbReference type="AlphaFoldDB" id="A0A397T0U9"/>
<comment type="caution">
    <text evidence="1">The sequence shown here is derived from an EMBL/GenBank/DDBJ whole genome shotgun (WGS) entry which is preliminary data.</text>
</comment>
<evidence type="ECO:0000313" key="1">
    <source>
        <dbReference type="EMBL" id="RIA88674.1"/>
    </source>
</evidence>
<sequence length="139" mass="15786">MSSQASSPSSPSLITEEISTRIMLDVVKDFDTKELIEYLKKKNLKLKENKVNKEDIINIKQFTSVFKEINDNNKAFNHYMENIILKLLNVKTITDANEATHCEFISTILYASIAITKKLTTQDIFIVLQKDISGEDAIG</sequence>
<organism evidence="1 2">
    <name type="scientific">Glomus cerebriforme</name>
    <dbReference type="NCBI Taxonomy" id="658196"/>
    <lineage>
        <taxon>Eukaryota</taxon>
        <taxon>Fungi</taxon>
        <taxon>Fungi incertae sedis</taxon>
        <taxon>Mucoromycota</taxon>
        <taxon>Glomeromycotina</taxon>
        <taxon>Glomeromycetes</taxon>
        <taxon>Glomerales</taxon>
        <taxon>Glomeraceae</taxon>
        <taxon>Glomus</taxon>
    </lineage>
</organism>
<reference evidence="1 2" key="1">
    <citation type="submission" date="2018-06" db="EMBL/GenBank/DDBJ databases">
        <title>Comparative genomics reveals the genomic features of Rhizophagus irregularis, R. cerebriforme, R. diaphanum and Gigaspora rosea, and their symbiotic lifestyle signature.</title>
        <authorList>
            <person name="Morin E."/>
            <person name="San Clemente H."/>
            <person name="Chen E.C.H."/>
            <person name="De La Providencia I."/>
            <person name="Hainaut M."/>
            <person name="Kuo A."/>
            <person name="Kohler A."/>
            <person name="Murat C."/>
            <person name="Tang N."/>
            <person name="Roy S."/>
            <person name="Loubradou J."/>
            <person name="Henrissat B."/>
            <person name="Grigoriev I.V."/>
            <person name="Corradi N."/>
            <person name="Roux C."/>
            <person name="Martin F.M."/>
        </authorList>
    </citation>
    <scope>NUCLEOTIDE SEQUENCE [LARGE SCALE GENOMIC DNA]</scope>
    <source>
        <strain evidence="1 2">DAOM 227022</strain>
    </source>
</reference>